<comment type="caution">
    <text evidence="2">The sequence shown here is derived from an EMBL/GenBank/DDBJ whole genome shotgun (WGS) entry which is preliminary data.</text>
</comment>
<evidence type="ECO:0000313" key="3">
    <source>
        <dbReference type="Proteomes" id="UP001167796"/>
    </source>
</evidence>
<dbReference type="Gene3D" id="1.20.120.450">
    <property type="entry name" value="dinb family like domain"/>
    <property type="match status" value="1"/>
</dbReference>
<protein>
    <submittedName>
        <fullName evidence="2">DinB family protein</fullName>
    </submittedName>
</protein>
<dbReference type="InterPro" id="IPR034660">
    <property type="entry name" value="DinB/YfiT-like"/>
</dbReference>
<reference evidence="2" key="1">
    <citation type="submission" date="2023-07" db="EMBL/GenBank/DDBJ databases">
        <authorList>
            <person name="Kim M.K."/>
        </authorList>
    </citation>
    <scope>NUCLEOTIDE SEQUENCE</scope>
    <source>
        <strain evidence="2">M29</strain>
    </source>
</reference>
<sequence length="199" mass="21956">MPAAVRATADFFDQITNDLLVLRVVAQQRFRPLSAEELNRRPSPSRWSAGQCLEHLNIVGGYYLPSIAARIAKAQARGSKPAPFVKQGYIGRRFIEAMRAPVSVKAYTSPQRYAPTGTRLPRTVAEVFSRQIDELLRLVLLARQVNANAVRIPNAIFPLLLFRLTDQLEFMVVHIQRHVAQAEAVLQGNGVVGASASAA</sequence>
<feature type="domain" description="DinB-like" evidence="1">
    <location>
        <begin position="25"/>
        <end position="182"/>
    </location>
</feature>
<evidence type="ECO:0000259" key="1">
    <source>
        <dbReference type="Pfam" id="PF12867"/>
    </source>
</evidence>
<dbReference type="InterPro" id="IPR024775">
    <property type="entry name" value="DinB-like"/>
</dbReference>
<dbReference type="EMBL" id="JAUQSX010000016">
    <property type="protein sequence ID" value="MDO7849340.1"/>
    <property type="molecule type" value="Genomic_DNA"/>
</dbReference>
<gene>
    <name evidence="2" type="ORF">Q5H92_23455</name>
</gene>
<name>A0ABT9AHJ9_9BACT</name>
<keyword evidence="3" id="KW-1185">Reference proteome</keyword>
<accession>A0ABT9AHJ9</accession>
<dbReference type="Proteomes" id="UP001167796">
    <property type="component" value="Unassembled WGS sequence"/>
</dbReference>
<dbReference type="Pfam" id="PF12867">
    <property type="entry name" value="DinB_2"/>
    <property type="match status" value="1"/>
</dbReference>
<dbReference type="RefSeq" id="WP_305014008.1">
    <property type="nucleotide sequence ID" value="NZ_JAUQSX010000016.1"/>
</dbReference>
<evidence type="ECO:0000313" key="2">
    <source>
        <dbReference type="EMBL" id="MDO7849340.1"/>
    </source>
</evidence>
<organism evidence="2 3">
    <name type="scientific">Hymenobacter mellowenesis</name>
    <dbReference type="NCBI Taxonomy" id="3063995"/>
    <lineage>
        <taxon>Bacteria</taxon>
        <taxon>Pseudomonadati</taxon>
        <taxon>Bacteroidota</taxon>
        <taxon>Cytophagia</taxon>
        <taxon>Cytophagales</taxon>
        <taxon>Hymenobacteraceae</taxon>
        <taxon>Hymenobacter</taxon>
    </lineage>
</organism>
<dbReference type="SUPFAM" id="SSF109854">
    <property type="entry name" value="DinB/YfiT-like putative metalloenzymes"/>
    <property type="match status" value="1"/>
</dbReference>
<proteinExistence type="predicted"/>